<gene>
    <name evidence="5" type="ORF">CROQUDRAFT_655816</name>
</gene>
<evidence type="ECO:0000256" key="3">
    <source>
        <dbReference type="ARBA" id="ARBA00022691"/>
    </source>
</evidence>
<dbReference type="InterPro" id="IPR029063">
    <property type="entry name" value="SAM-dependent_MTases_sf"/>
</dbReference>
<sequence length="311" mass="35494">MTHRASLNNEGIENKKAIPGLEGVITGHELGNIEDQYFLNRPEYVTDLEFFKQVTNISDPVELESRVLELAKRAYKIYPYPCIWGLKFCHGKVRRHPVYQRVLELGKTLEGPQPIFIDVGAFFGTDLRQLVWSGYNRKDVLGVDVMDEWNKLGRELFVNDQELPILIGDILSTEFLDPNQKPNTIEGPIDLSSVKSLTSLMGRVRAISANSLFHLFDESSQLELARRLVALIDRRSGSVIFGSHVGFDVPGTNDDIRFGERGMFGHSSESWKKMWYEIIPHEKITIDVELEMSDNLFLSTNKCLTWSVVFK</sequence>
<dbReference type="PANTHER" id="PTHR35897">
    <property type="entry name" value="METHYLTRANSFERASE AUSD"/>
    <property type="match status" value="1"/>
</dbReference>
<evidence type="ECO:0000256" key="2">
    <source>
        <dbReference type="ARBA" id="ARBA00022679"/>
    </source>
</evidence>
<keyword evidence="3" id="KW-0949">S-adenosyl-L-methionine</keyword>
<proteinExistence type="inferred from homology"/>
<evidence type="ECO:0000313" key="5">
    <source>
        <dbReference type="EMBL" id="KAG0147797.1"/>
    </source>
</evidence>
<protein>
    <recommendedName>
        <fullName evidence="7">Methyltransferase</fullName>
    </recommendedName>
</protein>
<evidence type="ECO:0000256" key="1">
    <source>
        <dbReference type="ARBA" id="ARBA00005179"/>
    </source>
</evidence>
<organism evidence="5 6">
    <name type="scientific">Cronartium quercuum f. sp. fusiforme G11</name>
    <dbReference type="NCBI Taxonomy" id="708437"/>
    <lineage>
        <taxon>Eukaryota</taxon>
        <taxon>Fungi</taxon>
        <taxon>Dikarya</taxon>
        <taxon>Basidiomycota</taxon>
        <taxon>Pucciniomycotina</taxon>
        <taxon>Pucciniomycetes</taxon>
        <taxon>Pucciniales</taxon>
        <taxon>Coleosporiaceae</taxon>
        <taxon>Cronartium</taxon>
    </lineage>
</organism>
<dbReference type="EMBL" id="MU167244">
    <property type="protein sequence ID" value="KAG0147797.1"/>
    <property type="molecule type" value="Genomic_DNA"/>
</dbReference>
<reference evidence="5" key="1">
    <citation type="submission" date="2013-11" db="EMBL/GenBank/DDBJ databases">
        <title>Genome sequence of the fusiform rust pathogen reveals effectors for host alternation and coevolution with pine.</title>
        <authorList>
            <consortium name="DOE Joint Genome Institute"/>
            <person name="Smith K."/>
            <person name="Pendleton A."/>
            <person name="Kubisiak T."/>
            <person name="Anderson C."/>
            <person name="Salamov A."/>
            <person name="Aerts A."/>
            <person name="Riley R."/>
            <person name="Clum A."/>
            <person name="Lindquist E."/>
            <person name="Ence D."/>
            <person name="Campbell M."/>
            <person name="Kronenberg Z."/>
            <person name="Feau N."/>
            <person name="Dhillon B."/>
            <person name="Hamelin R."/>
            <person name="Burleigh J."/>
            <person name="Smith J."/>
            <person name="Yandell M."/>
            <person name="Nelson C."/>
            <person name="Grigoriev I."/>
            <person name="Davis J."/>
        </authorList>
    </citation>
    <scope>NUCLEOTIDE SEQUENCE</scope>
    <source>
        <strain evidence="5">G11</strain>
    </source>
</reference>
<dbReference type="OrthoDB" id="2497308at2759"/>
<dbReference type="InterPro" id="IPR051654">
    <property type="entry name" value="Meroterpenoid_MTases"/>
</dbReference>
<dbReference type="PANTHER" id="PTHR35897:SF1">
    <property type="entry name" value="METHYLTRANSFERASE AUSD"/>
    <property type="match status" value="1"/>
</dbReference>
<keyword evidence="2" id="KW-0808">Transferase</keyword>
<dbReference type="SUPFAM" id="SSF53335">
    <property type="entry name" value="S-adenosyl-L-methionine-dependent methyltransferases"/>
    <property type="match status" value="1"/>
</dbReference>
<evidence type="ECO:0008006" key="7">
    <source>
        <dbReference type="Google" id="ProtNLM"/>
    </source>
</evidence>
<dbReference type="AlphaFoldDB" id="A0A9P6NPA1"/>
<comment type="caution">
    <text evidence="5">The sequence shown here is derived from an EMBL/GenBank/DDBJ whole genome shotgun (WGS) entry which is preliminary data.</text>
</comment>
<comment type="pathway">
    <text evidence="1">Secondary metabolite biosynthesis.</text>
</comment>
<accession>A0A9P6NPA1</accession>
<name>A0A9P6NPA1_9BASI</name>
<comment type="similarity">
    <text evidence="4">Belongs to the class I-like SAM-binding methyltransferase superfamily.</text>
</comment>
<dbReference type="GO" id="GO:0016740">
    <property type="term" value="F:transferase activity"/>
    <property type="evidence" value="ECO:0007669"/>
    <property type="project" value="UniProtKB-KW"/>
</dbReference>
<evidence type="ECO:0000256" key="4">
    <source>
        <dbReference type="ARBA" id="ARBA00038314"/>
    </source>
</evidence>
<evidence type="ECO:0000313" key="6">
    <source>
        <dbReference type="Proteomes" id="UP000886653"/>
    </source>
</evidence>
<dbReference type="Proteomes" id="UP000886653">
    <property type="component" value="Unassembled WGS sequence"/>
</dbReference>
<keyword evidence="6" id="KW-1185">Reference proteome</keyword>